<keyword evidence="13 18" id="KW-0862">Zinc</keyword>
<proteinExistence type="inferred from homology"/>
<reference evidence="22" key="2">
    <citation type="submission" date="2020-02" db="EMBL/GenBank/DDBJ databases">
        <authorList>
            <person name="Feng H."/>
        </authorList>
    </citation>
    <scope>NUCLEOTIDE SEQUENCE [LARGE SCALE GENOMIC DNA]</scope>
    <source>
        <strain evidence="22">Gsoil 114</strain>
    </source>
</reference>
<feature type="binding site" evidence="18">
    <location>
        <position position="142"/>
    </location>
    <ligand>
        <name>NAD(+)</name>
        <dbReference type="ChEBI" id="CHEBI:57540"/>
    </ligand>
</feature>
<comment type="subcellular location">
    <subcellularLocation>
        <location evidence="4 18">Cytoplasm</location>
    </subcellularLocation>
</comment>
<feature type="binding site" evidence="18">
    <location>
        <position position="247"/>
    </location>
    <ligand>
        <name>Zn(2+)</name>
        <dbReference type="ChEBI" id="CHEBI:29105"/>
    </ligand>
</feature>
<keyword evidence="9 18" id="KW-0963">Cytoplasm</keyword>
<evidence type="ECO:0000256" key="17">
    <source>
        <dbReference type="ARBA" id="ARBA00023285"/>
    </source>
</evidence>
<dbReference type="InterPro" id="IPR030960">
    <property type="entry name" value="DHQS/DOIS_N"/>
</dbReference>
<dbReference type="PIRSF" id="PIRSF001455">
    <property type="entry name" value="DHQ_synth"/>
    <property type="match status" value="1"/>
</dbReference>
<dbReference type="Proteomes" id="UP000476934">
    <property type="component" value="Unassembled WGS sequence"/>
</dbReference>
<reference evidence="22 24" key="3">
    <citation type="submission" date="2020-03" db="EMBL/GenBank/DDBJ databases">
        <title>Bacillus aquiflavi sp. nov., isolated from yellow water of strong flavor Chinese baijiu in Yibin region of China.</title>
        <authorList>
            <person name="Xie J."/>
        </authorList>
    </citation>
    <scope>NUCLEOTIDE SEQUENCE [LARGE SCALE GENOMIC DNA]</scope>
    <source>
        <strain evidence="22 24">Gsoil 114</strain>
    </source>
</reference>
<dbReference type="GO" id="GO:0003856">
    <property type="term" value="F:3-dehydroquinate synthase activity"/>
    <property type="evidence" value="ECO:0007669"/>
    <property type="project" value="UniProtKB-UniRule"/>
</dbReference>
<evidence type="ECO:0000256" key="1">
    <source>
        <dbReference type="ARBA" id="ARBA00001393"/>
    </source>
</evidence>
<dbReference type="SMR" id="A0A0A6VE66"/>
<dbReference type="PANTHER" id="PTHR43622:SF7">
    <property type="entry name" value="3-DEHYDROQUINATE SYNTHASE, CHLOROPLASTIC"/>
    <property type="match status" value="1"/>
</dbReference>
<keyword evidence="14 18" id="KW-0520">NAD</keyword>
<evidence type="ECO:0000256" key="18">
    <source>
        <dbReference type="HAMAP-Rule" id="MF_00110"/>
    </source>
</evidence>
<dbReference type="GO" id="GO:0046872">
    <property type="term" value="F:metal ion binding"/>
    <property type="evidence" value="ECO:0007669"/>
    <property type="project" value="UniProtKB-KW"/>
</dbReference>
<dbReference type="CDD" id="cd08195">
    <property type="entry name" value="DHQS"/>
    <property type="match status" value="1"/>
</dbReference>
<dbReference type="AlphaFoldDB" id="A0A0A6VE66"/>
<evidence type="ECO:0000256" key="16">
    <source>
        <dbReference type="ARBA" id="ARBA00023239"/>
    </source>
</evidence>
<feature type="binding site" evidence="18">
    <location>
        <begin position="130"/>
        <end position="131"/>
    </location>
    <ligand>
        <name>NAD(+)</name>
        <dbReference type="ChEBI" id="CHEBI:57540"/>
    </ligand>
</feature>
<dbReference type="EMBL" id="JRUN01000016">
    <property type="protein sequence ID" value="KHD85773.1"/>
    <property type="molecule type" value="Genomic_DNA"/>
</dbReference>
<evidence type="ECO:0000313" key="24">
    <source>
        <dbReference type="Proteomes" id="UP000476934"/>
    </source>
</evidence>
<dbReference type="Gene3D" id="1.20.1090.10">
    <property type="entry name" value="Dehydroquinate synthase-like - alpha domain"/>
    <property type="match status" value="1"/>
</dbReference>
<accession>A0A0A6VE66</accession>
<reference evidence="21 23" key="1">
    <citation type="submission" date="2014-10" db="EMBL/GenBank/DDBJ databases">
        <title>Draft genome of phytase producing Bacillus ginsengihumi strain M2.11.</title>
        <authorList>
            <person name="Toymentseva A."/>
            <person name="Boulygina E.A."/>
            <person name="Kazakov S.V."/>
            <person name="Kayumov I."/>
            <person name="Suleimanova A.D."/>
            <person name="Mardanova A.M."/>
            <person name="Maria S.N."/>
            <person name="Sergey M.Y."/>
            <person name="Sharipova M.R."/>
        </authorList>
    </citation>
    <scope>NUCLEOTIDE SEQUENCE [LARGE SCALE GENOMIC DNA]</scope>
    <source>
        <strain evidence="21 23">M2.11</strain>
    </source>
</reference>
<feature type="binding site" evidence="18">
    <location>
        <position position="184"/>
    </location>
    <ligand>
        <name>Zn(2+)</name>
        <dbReference type="ChEBI" id="CHEBI:29105"/>
    </ligand>
</feature>
<comment type="caution">
    <text evidence="21">The sequence shown here is derived from an EMBL/GenBank/DDBJ whole genome shotgun (WGS) entry which is preliminary data.</text>
</comment>
<dbReference type="PANTHER" id="PTHR43622">
    <property type="entry name" value="3-DEHYDROQUINATE SYNTHASE"/>
    <property type="match status" value="1"/>
</dbReference>
<evidence type="ECO:0000256" key="3">
    <source>
        <dbReference type="ARBA" id="ARBA00001947"/>
    </source>
</evidence>
<evidence type="ECO:0000256" key="2">
    <source>
        <dbReference type="ARBA" id="ARBA00001911"/>
    </source>
</evidence>
<comment type="similarity">
    <text evidence="6 18">Belongs to the sugar phosphate cyclases superfamily. Dehydroquinate synthase family.</text>
</comment>
<dbReference type="FunFam" id="3.40.50.1970:FF:000007">
    <property type="entry name" value="Pentafunctional AROM polypeptide"/>
    <property type="match status" value="1"/>
</dbReference>
<dbReference type="GO" id="GO:0009073">
    <property type="term" value="P:aromatic amino acid family biosynthetic process"/>
    <property type="evidence" value="ECO:0007669"/>
    <property type="project" value="UniProtKB-KW"/>
</dbReference>
<dbReference type="UniPathway" id="UPA00053">
    <property type="reaction ID" value="UER00085"/>
</dbReference>
<sequence length="363" mass="40651">MEKIIIKTESKTYPVYIGDAILPELRTFLVNKKPLYTKLMVVTDQHVHDLHLKTLLSHLPNEMDTVVYTTPNGEEAKSFKVFEDCISFALEHHLDRRSCILAFGGGAVGDLAGFVAATFMRGIDFIQIPTTILAHDSAVGGKVAINHPLGKNLVGNFYQPELVIYDTNLLTSLSPLQLRSGFAELIKHALISDENFLKEIMREVPDGKSILSDKLPNMLMRGIEVKASVVRQDEKESGIRAYLNFGHTLGHALEANGGFHKLTHGEAVMIGMVYALILSKKKLDLRFDLNSFIAWIEALGYQWNIPSTLSFDEIYPIMQHDKKSVAQHPQFVLLEEVGKPLLSEVDERLLRETFQQLKSGGII</sequence>
<keyword evidence="24" id="KW-1185">Reference proteome</keyword>
<comment type="catalytic activity">
    <reaction evidence="1 18">
        <text>7-phospho-2-dehydro-3-deoxy-D-arabino-heptonate = 3-dehydroquinate + phosphate</text>
        <dbReference type="Rhea" id="RHEA:21968"/>
        <dbReference type="ChEBI" id="CHEBI:32364"/>
        <dbReference type="ChEBI" id="CHEBI:43474"/>
        <dbReference type="ChEBI" id="CHEBI:58394"/>
        <dbReference type="EC" id="4.2.3.4"/>
    </reaction>
</comment>
<evidence type="ECO:0000256" key="8">
    <source>
        <dbReference type="ARBA" id="ARBA00017684"/>
    </source>
</evidence>
<keyword evidence="16 18" id="KW-0456">Lyase</keyword>
<keyword evidence="12 18" id="KW-0547">Nucleotide-binding</keyword>
<dbReference type="InterPro" id="IPR056179">
    <property type="entry name" value="DHQS_C"/>
</dbReference>
<evidence type="ECO:0000256" key="7">
    <source>
        <dbReference type="ARBA" id="ARBA00013031"/>
    </source>
</evidence>
<dbReference type="EMBL" id="JAAIWK010000019">
    <property type="protein sequence ID" value="NEY20648.1"/>
    <property type="molecule type" value="Genomic_DNA"/>
</dbReference>
<evidence type="ECO:0000259" key="20">
    <source>
        <dbReference type="Pfam" id="PF24621"/>
    </source>
</evidence>
<evidence type="ECO:0000259" key="19">
    <source>
        <dbReference type="Pfam" id="PF01761"/>
    </source>
</evidence>
<dbReference type="NCBIfam" id="TIGR01357">
    <property type="entry name" value="aroB"/>
    <property type="match status" value="1"/>
</dbReference>
<dbReference type="GO" id="GO:0009423">
    <property type="term" value="P:chorismate biosynthetic process"/>
    <property type="evidence" value="ECO:0007669"/>
    <property type="project" value="UniProtKB-UniRule"/>
</dbReference>
<keyword evidence="11 18" id="KW-0479">Metal-binding</keyword>
<comment type="cofactor">
    <cofactor evidence="3">
        <name>Zn(2+)</name>
        <dbReference type="ChEBI" id="CHEBI:29105"/>
    </cofactor>
</comment>
<evidence type="ECO:0000313" key="23">
    <source>
        <dbReference type="Proteomes" id="UP000030588"/>
    </source>
</evidence>
<protein>
    <recommendedName>
        <fullName evidence="8 18">3-dehydroquinate synthase</fullName>
        <shortName evidence="18">DHQS</shortName>
        <ecNumber evidence="7 18">4.2.3.4</ecNumber>
    </recommendedName>
</protein>
<dbReference type="EC" id="4.2.3.4" evidence="7 18"/>
<feature type="binding site" evidence="18">
    <location>
        <position position="264"/>
    </location>
    <ligand>
        <name>Zn(2+)</name>
        <dbReference type="ChEBI" id="CHEBI:29105"/>
    </ligand>
</feature>
<evidence type="ECO:0000256" key="10">
    <source>
        <dbReference type="ARBA" id="ARBA00022605"/>
    </source>
</evidence>
<organism evidence="21 23">
    <name type="scientific">Heyndrickxia ginsengihumi</name>
    <dbReference type="NCBI Taxonomy" id="363870"/>
    <lineage>
        <taxon>Bacteria</taxon>
        <taxon>Bacillati</taxon>
        <taxon>Bacillota</taxon>
        <taxon>Bacilli</taxon>
        <taxon>Bacillales</taxon>
        <taxon>Bacillaceae</taxon>
        <taxon>Heyndrickxia</taxon>
    </lineage>
</organism>
<dbReference type="GO" id="GO:0005737">
    <property type="term" value="C:cytoplasm"/>
    <property type="evidence" value="ECO:0007669"/>
    <property type="project" value="UniProtKB-SubCell"/>
</dbReference>
<comment type="cofactor">
    <cofactor evidence="2 18">
        <name>NAD(+)</name>
        <dbReference type="ChEBI" id="CHEBI:57540"/>
    </cofactor>
</comment>
<dbReference type="InterPro" id="IPR016037">
    <property type="entry name" value="DHQ_synth_AroB"/>
</dbReference>
<dbReference type="GO" id="GO:0000166">
    <property type="term" value="F:nucleotide binding"/>
    <property type="evidence" value="ECO:0007669"/>
    <property type="project" value="UniProtKB-KW"/>
</dbReference>
<gene>
    <name evidence="18" type="primary">aroB</name>
    <name evidence="22" type="ORF">G4D61_11840</name>
    <name evidence="21" type="ORF">NG54_06985</name>
</gene>
<evidence type="ECO:0000256" key="14">
    <source>
        <dbReference type="ARBA" id="ARBA00023027"/>
    </source>
</evidence>
<comment type="caution">
    <text evidence="18">Lacks conserved residue(s) required for the propagation of feature annotation.</text>
</comment>
<dbReference type="RefSeq" id="WP_025729102.1">
    <property type="nucleotide sequence ID" value="NZ_JAAIWK010000019.1"/>
</dbReference>
<feature type="binding site" evidence="18">
    <location>
        <position position="151"/>
    </location>
    <ligand>
        <name>NAD(+)</name>
        <dbReference type="ChEBI" id="CHEBI:57540"/>
    </ligand>
</feature>
<evidence type="ECO:0000256" key="6">
    <source>
        <dbReference type="ARBA" id="ARBA00005412"/>
    </source>
</evidence>
<comment type="pathway">
    <text evidence="5 18">Metabolic intermediate biosynthesis; chorismate biosynthesis; chorismate from D-erythrose 4-phosphate and phosphoenolpyruvate: step 2/7.</text>
</comment>
<keyword evidence="17 18" id="KW-0170">Cobalt</keyword>
<dbReference type="OrthoDB" id="9806583at2"/>
<dbReference type="InterPro" id="IPR030963">
    <property type="entry name" value="DHQ_synth_fam"/>
</dbReference>
<dbReference type="Pfam" id="PF01761">
    <property type="entry name" value="DHQ_synthase"/>
    <property type="match status" value="1"/>
</dbReference>
<feature type="domain" description="3-dehydroquinate synthase N-terminal" evidence="19">
    <location>
        <begin position="69"/>
        <end position="178"/>
    </location>
</feature>
<keyword evidence="15 18" id="KW-0057">Aromatic amino acid biosynthesis</keyword>
<dbReference type="InterPro" id="IPR050071">
    <property type="entry name" value="Dehydroquinate_synthase"/>
</dbReference>
<evidence type="ECO:0000313" key="22">
    <source>
        <dbReference type="EMBL" id="NEY20648.1"/>
    </source>
</evidence>
<dbReference type="SUPFAM" id="SSF56796">
    <property type="entry name" value="Dehydroquinate synthase-like"/>
    <property type="match status" value="1"/>
</dbReference>
<evidence type="ECO:0000256" key="5">
    <source>
        <dbReference type="ARBA" id="ARBA00004661"/>
    </source>
</evidence>
<evidence type="ECO:0000256" key="12">
    <source>
        <dbReference type="ARBA" id="ARBA00022741"/>
    </source>
</evidence>
<dbReference type="STRING" id="363870.NG54_06985"/>
<name>A0A0A6VE66_9BACI</name>
<keyword evidence="10 18" id="KW-0028">Amino-acid biosynthesis</keyword>
<comment type="function">
    <text evidence="18">Catalyzes the conversion of 3-deoxy-D-arabino-heptulosonate 7-phosphate (DAHP) to dehydroquinate (DHQ).</text>
</comment>
<evidence type="ECO:0000256" key="4">
    <source>
        <dbReference type="ARBA" id="ARBA00004496"/>
    </source>
</evidence>
<comment type="cofactor">
    <cofactor evidence="18">
        <name>Co(2+)</name>
        <dbReference type="ChEBI" id="CHEBI:48828"/>
    </cofactor>
    <cofactor evidence="18">
        <name>Zn(2+)</name>
        <dbReference type="ChEBI" id="CHEBI:29105"/>
    </cofactor>
    <text evidence="18">Binds 1 divalent metal cation per subunit. Can use either Co(2+) or Zn(2+).</text>
</comment>
<dbReference type="HAMAP" id="MF_00110">
    <property type="entry name" value="DHQ_synthase"/>
    <property type="match status" value="1"/>
</dbReference>
<evidence type="ECO:0000313" key="21">
    <source>
        <dbReference type="EMBL" id="KHD85773.1"/>
    </source>
</evidence>
<evidence type="ECO:0000256" key="15">
    <source>
        <dbReference type="ARBA" id="ARBA00023141"/>
    </source>
</evidence>
<evidence type="ECO:0000256" key="13">
    <source>
        <dbReference type="ARBA" id="ARBA00022833"/>
    </source>
</evidence>
<evidence type="ECO:0000256" key="11">
    <source>
        <dbReference type="ARBA" id="ARBA00022723"/>
    </source>
</evidence>
<dbReference type="GO" id="GO:0008652">
    <property type="term" value="P:amino acid biosynthetic process"/>
    <property type="evidence" value="ECO:0007669"/>
    <property type="project" value="UniProtKB-KW"/>
</dbReference>
<evidence type="ECO:0000256" key="9">
    <source>
        <dbReference type="ARBA" id="ARBA00022490"/>
    </source>
</evidence>
<dbReference type="Gene3D" id="3.40.50.1970">
    <property type="match status" value="1"/>
</dbReference>
<dbReference type="Pfam" id="PF24621">
    <property type="entry name" value="DHQS_C"/>
    <property type="match status" value="1"/>
</dbReference>
<dbReference type="Proteomes" id="UP000030588">
    <property type="component" value="Unassembled WGS sequence"/>
</dbReference>
<feature type="binding site" evidence="18">
    <location>
        <begin position="106"/>
        <end position="110"/>
    </location>
    <ligand>
        <name>NAD(+)</name>
        <dbReference type="ChEBI" id="CHEBI:57540"/>
    </ligand>
</feature>
<feature type="domain" description="3-dehydroquinate synthase C-terminal" evidence="20">
    <location>
        <begin position="181"/>
        <end position="324"/>
    </location>
</feature>